<sequence length="373" mass="41810">MKAHACPLCGARMKRNGRTSAGRTRWRCTSCGASTVRRIDSSAKLLESFLGWLLTRERQADMPGGGRTFRRKTARFWEIWPMPPKVEAPRRVVYVDGIHLGRKAVVLIASDGERVLGWHLCRSENSRAWAALMSRIAEPEVAVSDGGDGLAKALKKAWPGARHQRCVFHAFSQVRRYTTTRPRTQAGAELYGLAKALLAVTTLKEADGWVGALLAWSERWDAFLSEASVGEDGRPRLVHERLVKARRSLVRLVNAGTLFTYLDPGLAADGPLPATSNSIEGGVNAQLRAMLRDHRGLSIERRAKAIFWWCYMHSPDPLPAAEILRVMPTDSSIAEIYGRMDERERLEGTIPRWGDAIVWSELHSSEPYRMDWD</sequence>
<evidence type="ECO:0000313" key="7">
    <source>
        <dbReference type="Proteomes" id="UP000470010"/>
    </source>
</evidence>
<comment type="function">
    <text evidence="1">Required for the transposition of the insertion element.</text>
</comment>
<reference evidence="7" key="1">
    <citation type="submission" date="2019-08" db="EMBL/GenBank/DDBJ databases">
        <title>Arthrobacter sp. nov., isolated from plateau pika and Tibetan wild ass.</title>
        <authorList>
            <person name="Ge Y."/>
        </authorList>
    </citation>
    <scope>NUCLEOTIDE SEQUENCE [LARGE SCALE GENOMIC DNA]</scope>
    <source>
        <strain evidence="7">HF-1365</strain>
    </source>
</reference>
<dbReference type="PROSITE" id="PS01007">
    <property type="entry name" value="TRANSPOSASE_MUTATOR"/>
    <property type="match status" value="1"/>
</dbReference>
<accession>A0A7K0G6F3</accession>
<keyword evidence="7" id="KW-1185">Reference proteome</keyword>
<evidence type="ECO:0000256" key="4">
    <source>
        <dbReference type="ARBA" id="ARBA00023125"/>
    </source>
</evidence>
<dbReference type="InterPro" id="IPR048004">
    <property type="entry name" value="IS1249_transpos"/>
</dbReference>
<dbReference type="GO" id="GO:0004803">
    <property type="term" value="F:transposase activity"/>
    <property type="evidence" value="ECO:0007669"/>
    <property type="project" value="InterPro"/>
</dbReference>
<dbReference type="NCBIfam" id="NF033544">
    <property type="entry name" value="transpos_IS1249"/>
    <property type="match status" value="1"/>
</dbReference>
<protein>
    <submittedName>
        <fullName evidence="6">IS1249 family transposase</fullName>
    </submittedName>
</protein>
<comment type="caution">
    <text evidence="6">The sequence shown here is derived from an EMBL/GenBank/DDBJ whole genome shotgun (WGS) entry which is preliminary data.</text>
</comment>
<organism evidence="6 7">
    <name type="scientific">Enorma shizhengliae</name>
    <dbReference type="NCBI Taxonomy" id="2606615"/>
    <lineage>
        <taxon>Bacteria</taxon>
        <taxon>Bacillati</taxon>
        <taxon>Actinomycetota</taxon>
        <taxon>Coriobacteriia</taxon>
        <taxon>Coriobacteriales</taxon>
        <taxon>Coriobacteriaceae</taxon>
        <taxon>Enorma</taxon>
    </lineage>
</organism>
<evidence type="ECO:0000256" key="5">
    <source>
        <dbReference type="ARBA" id="ARBA00023172"/>
    </source>
</evidence>
<keyword evidence="3" id="KW-0815">Transposition</keyword>
<name>A0A7K0G6F3_9ACTN</name>
<evidence type="ECO:0000256" key="2">
    <source>
        <dbReference type="ARBA" id="ARBA00010961"/>
    </source>
</evidence>
<keyword evidence="4" id="KW-0238">DNA-binding</keyword>
<gene>
    <name evidence="6" type="ORF">GJE22_01140</name>
</gene>
<dbReference type="RefSeq" id="WP_144687304.1">
    <property type="nucleotide sequence ID" value="NZ_VLLQ01000001.1"/>
</dbReference>
<dbReference type="GO" id="GO:0006313">
    <property type="term" value="P:DNA transposition"/>
    <property type="evidence" value="ECO:0007669"/>
    <property type="project" value="InterPro"/>
</dbReference>
<dbReference type="InterPro" id="IPR001207">
    <property type="entry name" value="Transposase_mutator"/>
</dbReference>
<evidence type="ECO:0000256" key="3">
    <source>
        <dbReference type="ARBA" id="ARBA00022578"/>
    </source>
</evidence>
<keyword evidence="5" id="KW-0233">DNA recombination</keyword>
<dbReference type="Proteomes" id="UP000470010">
    <property type="component" value="Unassembled WGS sequence"/>
</dbReference>
<evidence type="ECO:0000313" key="6">
    <source>
        <dbReference type="EMBL" id="MRX79222.1"/>
    </source>
</evidence>
<dbReference type="GO" id="GO:0003677">
    <property type="term" value="F:DNA binding"/>
    <property type="evidence" value="ECO:0007669"/>
    <property type="project" value="UniProtKB-KW"/>
</dbReference>
<evidence type="ECO:0000256" key="1">
    <source>
        <dbReference type="ARBA" id="ARBA00002190"/>
    </source>
</evidence>
<proteinExistence type="inferred from homology"/>
<dbReference type="AlphaFoldDB" id="A0A7K0G6F3"/>
<comment type="similarity">
    <text evidence="2">Belongs to the transposase mutator family.</text>
</comment>
<dbReference type="EMBL" id="VTFZ01000001">
    <property type="protein sequence ID" value="MRX79222.1"/>
    <property type="molecule type" value="Genomic_DNA"/>
</dbReference>
<dbReference type="Pfam" id="PF00872">
    <property type="entry name" value="Transposase_mut"/>
    <property type="match status" value="1"/>
</dbReference>